<protein>
    <submittedName>
        <fullName evidence="1">Unplaced genomic scaffold K443scaffold_6, whole genome shotgun sequence</fullName>
    </submittedName>
</protein>
<sequence length="56" mass="6239">MLLFDSRSPVVDHSSWACHPRLGNHIAEIRSVESEEPEAHVVVVRNCGDFLVIING</sequence>
<proteinExistence type="predicted"/>
<dbReference type="Proteomes" id="UP000054477">
    <property type="component" value="Unassembled WGS sequence"/>
</dbReference>
<reference evidence="1 2" key="1">
    <citation type="submission" date="2014-04" db="EMBL/GenBank/DDBJ databases">
        <authorList>
            <consortium name="DOE Joint Genome Institute"/>
            <person name="Kuo A."/>
            <person name="Kohler A."/>
            <person name="Nagy L.G."/>
            <person name="Floudas D."/>
            <person name="Copeland A."/>
            <person name="Barry K.W."/>
            <person name="Cichocki N."/>
            <person name="Veneault-Fourrey C."/>
            <person name="LaButti K."/>
            <person name="Lindquist E.A."/>
            <person name="Lipzen A."/>
            <person name="Lundell T."/>
            <person name="Morin E."/>
            <person name="Murat C."/>
            <person name="Sun H."/>
            <person name="Tunlid A."/>
            <person name="Henrissat B."/>
            <person name="Grigoriev I.V."/>
            <person name="Hibbett D.S."/>
            <person name="Martin F."/>
            <person name="Nordberg H.P."/>
            <person name="Cantor M.N."/>
            <person name="Hua S.X."/>
        </authorList>
    </citation>
    <scope>NUCLEOTIDE SEQUENCE [LARGE SCALE GENOMIC DNA]</scope>
    <source>
        <strain evidence="1 2">LaAM-08-1</strain>
    </source>
</reference>
<dbReference type="AlphaFoldDB" id="A0A0C9X979"/>
<evidence type="ECO:0000313" key="2">
    <source>
        <dbReference type="Proteomes" id="UP000054477"/>
    </source>
</evidence>
<name>A0A0C9X979_9AGAR</name>
<dbReference type="HOGENOM" id="CLU_3014540_0_0_1"/>
<reference evidence="2" key="2">
    <citation type="submission" date="2015-01" db="EMBL/GenBank/DDBJ databases">
        <title>Evolutionary Origins and Diversification of the Mycorrhizal Mutualists.</title>
        <authorList>
            <consortium name="DOE Joint Genome Institute"/>
            <consortium name="Mycorrhizal Genomics Consortium"/>
            <person name="Kohler A."/>
            <person name="Kuo A."/>
            <person name="Nagy L.G."/>
            <person name="Floudas D."/>
            <person name="Copeland A."/>
            <person name="Barry K.W."/>
            <person name="Cichocki N."/>
            <person name="Veneault-Fourrey C."/>
            <person name="LaButti K."/>
            <person name="Lindquist E.A."/>
            <person name="Lipzen A."/>
            <person name="Lundell T."/>
            <person name="Morin E."/>
            <person name="Murat C."/>
            <person name="Riley R."/>
            <person name="Ohm R."/>
            <person name="Sun H."/>
            <person name="Tunlid A."/>
            <person name="Henrissat B."/>
            <person name="Grigoriev I.V."/>
            <person name="Hibbett D.S."/>
            <person name="Martin F."/>
        </authorList>
    </citation>
    <scope>NUCLEOTIDE SEQUENCE [LARGE SCALE GENOMIC DNA]</scope>
    <source>
        <strain evidence="2">LaAM-08-1</strain>
    </source>
</reference>
<accession>A0A0C9X979</accession>
<dbReference type="EMBL" id="KN838541">
    <property type="protein sequence ID" value="KIK08800.1"/>
    <property type="molecule type" value="Genomic_DNA"/>
</dbReference>
<gene>
    <name evidence="1" type="ORF">K443DRAFT_535333</name>
</gene>
<keyword evidence="2" id="KW-1185">Reference proteome</keyword>
<evidence type="ECO:0000313" key="1">
    <source>
        <dbReference type="EMBL" id="KIK08800.1"/>
    </source>
</evidence>
<organism evidence="1 2">
    <name type="scientific">Laccaria amethystina LaAM-08-1</name>
    <dbReference type="NCBI Taxonomy" id="1095629"/>
    <lineage>
        <taxon>Eukaryota</taxon>
        <taxon>Fungi</taxon>
        <taxon>Dikarya</taxon>
        <taxon>Basidiomycota</taxon>
        <taxon>Agaricomycotina</taxon>
        <taxon>Agaricomycetes</taxon>
        <taxon>Agaricomycetidae</taxon>
        <taxon>Agaricales</taxon>
        <taxon>Agaricineae</taxon>
        <taxon>Hydnangiaceae</taxon>
        <taxon>Laccaria</taxon>
    </lineage>
</organism>